<evidence type="ECO:0000256" key="11">
    <source>
        <dbReference type="SAM" id="Phobius"/>
    </source>
</evidence>
<evidence type="ECO:0000256" key="5">
    <source>
        <dbReference type="ARBA" id="ARBA00022475"/>
    </source>
</evidence>
<dbReference type="EMBL" id="UASS01000039">
    <property type="protein sequence ID" value="SPX62686.1"/>
    <property type="molecule type" value="Genomic_DNA"/>
</dbReference>
<keyword evidence="5" id="KW-1003">Cell membrane</keyword>
<evidence type="ECO:0000313" key="12">
    <source>
        <dbReference type="EMBL" id="KTC99251.1"/>
    </source>
</evidence>
<sequence>MSFFISDAMAAAPTTTQAAQPDGTFSLIMIVVIFVLFYFMLIRPQNKRAKEHREMVNQLKKGDEIVTSGGILAKVVSIDEQYIKVALAEGVEINLQRGAVSTILPKGTIKSL</sequence>
<evidence type="ECO:0000256" key="7">
    <source>
        <dbReference type="ARBA" id="ARBA00022927"/>
    </source>
</evidence>
<dbReference type="EMBL" id="LNYB01000051">
    <property type="protein sequence ID" value="KTC99251.1"/>
    <property type="molecule type" value="Genomic_DNA"/>
</dbReference>
<dbReference type="PANTHER" id="PTHR33909">
    <property type="entry name" value="SEC TRANSLOCON ACCESSORY COMPLEX SUBUNIT YAJC"/>
    <property type="match status" value="1"/>
</dbReference>
<dbReference type="STRING" id="453.Lfee_1417"/>
<comment type="subcellular location">
    <subcellularLocation>
        <location evidence="1">Cell membrane</location>
        <topology evidence="1">Single-pass membrane protein</topology>
    </subcellularLocation>
</comment>
<evidence type="ECO:0000313" key="14">
    <source>
        <dbReference type="EMBL" id="STX39079.1"/>
    </source>
</evidence>
<evidence type="ECO:0000256" key="3">
    <source>
        <dbReference type="ARBA" id="ARBA00014962"/>
    </source>
</evidence>
<dbReference type="Proteomes" id="UP000251942">
    <property type="component" value="Unassembled WGS sequence"/>
</dbReference>
<dbReference type="Proteomes" id="UP000254033">
    <property type="component" value="Unassembled WGS sequence"/>
</dbReference>
<evidence type="ECO:0000313" key="15">
    <source>
        <dbReference type="Proteomes" id="UP000054698"/>
    </source>
</evidence>
<dbReference type="NCBIfam" id="TIGR00739">
    <property type="entry name" value="yajC"/>
    <property type="match status" value="1"/>
</dbReference>
<reference evidence="12 15" key="1">
    <citation type="submission" date="2015-11" db="EMBL/GenBank/DDBJ databases">
        <title>Genomic analysis of 38 Legionella species identifies large and diverse effector repertoires.</title>
        <authorList>
            <person name="Burstein D."/>
            <person name="Amaro F."/>
            <person name="Zusman T."/>
            <person name="Lifshitz Z."/>
            <person name="Cohen O."/>
            <person name="Gilbert J.A."/>
            <person name="Pupko T."/>
            <person name="Shuman H.A."/>
            <person name="Segal G."/>
        </authorList>
    </citation>
    <scope>NUCLEOTIDE SEQUENCE [LARGE SCALE GENOMIC DNA]</scope>
    <source>
        <strain evidence="12 15">WO-44C</strain>
    </source>
</reference>
<feature type="transmembrane region" description="Helical" evidence="11">
    <location>
        <begin position="23"/>
        <end position="42"/>
    </location>
</feature>
<protein>
    <recommendedName>
        <fullName evidence="3">Sec translocon accessory complex subunit YajC</fullName>
    </recommendedName>
</protein>
<dbReference type="Pfam" id="PF02699">
    <property type="entry name" value="YajC"/>
    <property type="match status" value="1"/>
</dbReference>
<keyword evidence="15" id="KW-1185">Reference proteome</keyword>
<evidence type="ECO:0000256" key="9">
    <source>
        <dbReference type="ARBA" id="ARBA00023010"/>
    </source>
</evidence>
<dbReference type="InterPro" id="IPR003849">
    <property type="entry name" value="Preprotein_translocase_YajC"/>
</dbReference>
<keyword evidence="7" id="KW-0653">Protein transport</keyword>
<accession>A0A0W0TU29</accession>
<organism evidence="12 15">
    <name type="scientific">Legionella feeleii</name>
    <dbReference type="NCBI Taxonomy" id="453"/>
    <lineage>
        <taxon>Bacteria</taxon>
        <taxon>Pseudomonadati</taxon>
        <taxon>Pseudomonadota</taxon>
        <taxon>Gammaproteobacteria</taxon>
        <taxon>Legionellales</taxon>
        <taxon>Legionellaceae</taxon>
        <taxon>Legionella</taxon>
    </lineage>
</organism>
<evidence type="ECO:0000313" key="16">
    <source>
        <dbReference type="Proteomes" id="UP000251942"/>
    </source>
</evidence>
<keyword evidence="9" id="KW-0811">Translocation</keyword>
<evidence type="ECO:0000256" key="8">
    <source>
        <dbReference type="ARBA" id="ARBA00022989"/>
    </source>
</evidence>
<name>A0A0W0TU29_9GAMM</name>
<keyword evidence="6 11" id="KW-0812">Transmembrane</keyword>
<dbReference type="GO" id="GO:0015031">
    <property type="term" value="P:protein transport"/>
    <property type="evidence" value="ECO:0007669"/>
    <property type="project" value="UniProtKB-KW"/>
</dbReference>
<evidence type="ECO:0000256" key="4">
    <source>
        <dbReference type="ARBA" id="ARBA00022448"/>
    </source>
</evidence>
<keyword evidence="10 11" id="KW-0472">Membrane</keyword>
<evidence type="ECO:0000256" key="10">
    <source>
        <dbReference type="ARBA" id="ARBA00023136"/>
    </source>
</evidence>
<evidence type="ECO:0000313" key="13">
    <source>
        <dbReference type="EMBL" id="SPX62686.1"/>
    </source>
</evidence>
<evidence type="ECO:0000256" key="6">
    <source>
        <dbReference type="ARBA" id="ARBA00022692"/>
    </source>
</evidence>
<dbReference type="RefSeq" id="WP_058445302.1">
    <property type="nucleotide sequence ID" value="NZ_CAAAHT010000017.1"/>
</dbReference>
<evidence type="ECO:0000256" key="1">
    <source>
        <dbReference type="ARBA" id="ARBA00004162"/>
    </source>
</evidence>
<keyword evidence="8 11" id="KW-1133">Transmembrane helix</keyword>
<comment type="similarity">
    <text evidence="2">Belongs to the YajC family.</text>
</comment>
<dbReference type="GO" id="GO:0005886">
    <property type="term" value="C:plasma membrane"/>
    <property type="evidence" value="ECO:0007669"/>
    <property type="project" value="UniProtKB-SubCell"/>
</dbReference>
<evidence type="ECO:0000256" key="2">
    <source>
        <dbReference type="ARBA" id="ARBA00006742"/>
    </source>
</evidence>
<gene>
    <name evidence="12" type="primary">yajC</name>
    <name evidence="12" type="ORF">Lfee_1417</name>
    <name evidence="14" type="ORF">NCTC11978_02270</name>
    <name evidence="13" type="ORF">NCTC12022_03451</name>
</gene>
<dbReference type="PRINTS" id="PR01853">
    <property type="entry name" value="YAJCTRNLCASE"/>
</dbReference>
<dbReference type="PANTHER" id="PTHR33909:SF1">
    <property type="entry name" value="SEC TRANSLOCON ACCESSORY COMPLEX SUBUNIT YAJC"/>
    <property type="match status" value="1"/>
</dbReference>
<proteinExistence type="inferred from homology"/>
<dbReference type="AlphaFoldDB" id="A0A0W0TU29"/>
<dbReference type="Proteomes" id="UP000054698">
    <property type="component" value="Unassembled WGS sequence"/>
</dbReference>
<dbReference type="PATRIC" id="fig|453.4.peg.1549"/>
<dbReference type="SMART" id="SM01323">
    <property type="entry name" value="YajC"/>
    <property type="match status" value="1"/>
</dbReference>
<reference evidence="16 17" key="2">
    <citation type="submission" date="2018-06" db="EMBL/GenBank/DDBJ databases">
        <authorList>
            <consortium name="Pathogen Informatics"/>
            <person name="Doyle S."/>
        </authorList>
    </citation>
    <scope>NUCLEOTIDE SEQUENCE [LARGE SCALE GENOMIC DNA]</scope>
    <source>
        <strain evidence="14 17">NCTC11978</strain>
        <strain evidence="13 16">NCTC12022</strain>
    </source>
</reference>
<dbReference type="OrthoDB" id="9811406at2"/>
<dbReference type="EMBL" id="UGNY01000001">
    <property type="protein sequence ID" value="STX39079.1"/>
    <property type="molecule type" value="Genomic_DNA"/>
</dbReference>
<evidence type="ECO:0000313" key="17">
    <source>
        <dbReference type="Proteomes" id="UP000254033"/>
    </source>
</evidence>
<keyword evidence="4" id="KW-0813">Transport</keyword>